<dbReference type="InterPro" id="IPR056789">
    <property type="entry name" value="LRR_R13L1-DRL21"/>
</dbReference>
<comment type="caution">
    <text evidence="12">The sequence shown here is derived from an EMBL/GenBank/DDBJ whole genome shotgun (WGS) entry which is preliminary data.</text>
</comment>
<evidence type="ECO:0000256" key="1">
    <source>
        <dbReference type="ARBA" id="ARBA00008894"/>
    </source>
</evidence>
<dbReference type="FunFam" id="1.10.10.10:FF:000322">
    <property type="entry name" value="Probable disease resistance protein At1g63360"/>
    <property type="match status" value="2"/>
</dbReference>
<feature type="domain" description="R13L1/DRL21-like LRR repeat region" evidence="11">
    <location>
        <begin position="1646"/>
        <end position="1779"/>
    </location>
</feature>
<dbReference type="InterPro" id="IPR041118">
    <property type="entry name" value="Rx_N"/>
</dbReference>
<name>A0A843VBM2_COLES</name>
<dbReference type="GO" id="GO:0042742">
    <property type="term" value="P:defense response to bacterium"/>
    <property type="evidence" value="ECO:0007669"/>
    <property type="project" value="UniProtKB-ARBA"/>
</dbReference>
<dbReference type="GO" id="GO:0043531">
    <property type="term" value="F:ADP binding"/>
    <property type="evidence" value="ECO:0007669"/>
    <property type="project" value="InterPro"/>
</dbReference>
<protein>
    <recommendedName>
        <fullName evidence="14">Disease resistance protein RGA3</fullName>
    </recommendedName>
</protein>
<dbReference type="InterPro" id="IPR058922">
    <property type="entry name" value="WHD_DRP"/>
</dbReference>
<evidence type="ECO:0000256" key="5">
    <source>
        <dbReference type="ARBA" id="ARBA00022821"/>
    </source>
</evidence>
<feature type="domain" description="NB-ARC" evidence="7">
    <location>
        <begin position="1208"/>
        <end position="1302"/>
    </location>
</feature>
<evidence type="ECO:0008006" key="14">
    <source>
        <dbReference type="Google" id="ProtNLM"/>
    </source>
</evidence>
<dbReference type="FunFam" id="3.40.50.300:FF:001091">
    <property type="entry name" value="Probable disease resistance protein At1g61300"/>
    <property type="match status" value="1"/>
</dbReference>
<keyword evidence="2" id="KW-0433">Leucine-rich repeat</keyword>
<dbReference type="Pfam" id="PF25019">
    <property type="entry name" value="LRR_R13L1-DRL21"/>
    <property type="match status" value="1"/>
</dbReference>
<evidence type="ECO:0000259" key="11">
    <source>
        <dbReference type="Pfam" id="PF25019"/>
    </source>
</evidence>
<dbReference type="GO" id="GO:0002758">
    <property type="term" value="P:innate immune response-activating signaling pathway"/>
    <property type="evidence" value="ECO:0007669"/>
    <property type="project" value="UniProtKB-ARBA"/>
</dbReference>
<evidence type="ECO:0000259" key="9">
    <source>
        <dbReference type="Pfam" id="PF23559"/>
    </source>
</evidence>
<dbReference type="InterPro" id="IPR027417">
    <property type="entry name" value="P-loop_NTPase"/>
</dbReference>
<dbReference type="Pfam" id="PF00931">
    <property type="entry name" value="NB-ARC"/>
    <property type="match status" value="2"/>
</dbReference>
<dbReference type="Gene3D" id="1.10.10.10">
    <property type="entry name" value="Winged helix-like DNA-binding domain superfamily/Winged helix DNA-binding domain"/>
    <property type="match status" value="2"/>
</dbReference>
<dbReference type="Pfam" id="PF23598">
    <property type="entry name" value="LRR_14"/>
    <property type="match status" value="2"/>
</dbReference>
<organism evidence="12 13">
    <name type="scientific">Colocasia esculenta</name>
    <name type="common">Wild taro</name>
    <name type="synonym">Arum esculentum</name>
    <dbReference type="NCBI Taxonomy" id="4460"/>
    <lineage>
        <taxon>Eukaryota</taxon>
        <taxon>Viridiplantae</taxon>
        <taxon>Streptophyta</taxon>
        <taxon>Embryophyta</taxon>
        <taxon>Tracheophyta</taxon>
        <taxon>Spermatophyta</taxon>
        <taxon>Magnoliopsida</taxon>
        <taxon>Liliopsida</taxon>
        <taxon>Araceae</taxon>
        <taxon>Aroideae</taxon>
        <taxon>Colocasieae</taxon>
        <taxon>Colocasia</taxon>
    </lineage>
</organism>
<reference evidence="12" key="1">
    <citation type="submission" date="2017-07" db="EMBL/GenBank/DDBJ databases">
        <title>Taro Niue Genome Assembly and Annotation.</title>
        <authorList>
            <person name="Atibalentja N."/>
            <person name="Keating K."/>
            <person name="Fields C.J."/>
        </authorList>
    </citation>
    <scope>NUCLEOTIDE SEQUENCE</scope>
    <source>
        <strain evidence="12">Niue_2</strain>
        <tissue evidence="12">Leaf</tissue>
    </source>
</reference>
<dbReference type="InterPro" id="IPR036388">
    <property type="entry name" value="WH-like_DNA-bd_sf"/>
</dbReference>
<dbReference type="PANTHER" id="PTHR36766:SF70">
    <property type="entry name" value="DISEASE RESISTANCE PROTEIN RGA4"/>
    <property type="match status" value="1"/>
</dbReference>
<comment type="similarity">
    <text evidence="1">Belongs to the disease resistance NB-LRR family.</text>
</comment>
<evidence type="ECO:0000256" key="2">
    <source>
        <dbReference type="ARBA" id="ARBA00022614"/>
    </source>
</evidence>
<dbReference type="SUPFAM" id="SSF52540">
    <property type="entry name" value="P-loop containing nucleoside triphosphate hydrolases"/>
    <property type="match status" value="2"/>
</dbReference>
<gene>
    <name evidence="12" type="ORF">Taro_025215</name>
</gene>
<evidence type="ECO:0000259" key="8">
    <source>
        <dbReference type="Pfam" id="PF18052"/>
    </source>
</evidence>
<dbReference type="EMBL" id="NMUH01001462">
    <property type="protein sequence ID" value="MQL92586.1"/>
    <property type="molecule type" value="Genomic_DNA"/>
</dbReference>
<dbReference type="Gene3D" id="3.40.50.300">
    <property type="entry name" value="P-loop containing nucleotide triphosphate hydrolases"/>
    <property type="match status" value="2"/>
</dbReference>
<evidence type="ECO:0000256" key="3">
    <source>
        <dbReference type="ARBA" id="ARBA00022737"/>
    </source>
</evidence>
<feature type="domain" description="NB-ARC" evidence="7">
    <location>
        <begin position="209"/>
        <end position="375"/>
    </location>
</feature>
<feature type="domain" description="Disease resistance R13L4/SHOC-2-like LRR" evidence="10">
    <location>
        <begin position="612"/>
        <end position="931"/>
    </location>
</feature>
<evidence type="ECO:0000256" key="6">
    <source>
        <dbReference type="ARBA" id="ARBA00022840"/>
    </source>
</evidence>
<dbReference type="Proteomes" id="UP000652761">
    <property type="component" value="Unassembled WGS sequence"/>
</dbReference>
<dbReference type="GO" id="GO:0009626">
    <property type="term" value="P:plant-type hypersensitive response"/>
    <property type="evidence" value="ECO:0007669"/>
    <property type="project" value="UniProtKB-ARBA"/>
</dbReference>
<feature type="domain" description="Disease resistance N-terminal" evidence="8">
    <location>
        <begin position="34"/>
        <end position="117"/>
    </location>
</feature>
<dbReference type="Gene3D" id="3.80.10.10">
    <property type="entry name" value="Ribonuclease Inhibitor"/>
    <property type="match status" value="2"/>
</dbReference>
<proteinExistence type="inferred from homology"/>
<dbReference type="PANTHER" id="PTHR36766">
    <property type="entry name" value="PLANT BROAD-SPECTRUM MILDEW RESISTANCE PROTEIN RPW8"/>
    <property type="match status" value="1"/>
</dbReference>
<evidence type="ECO:0000259" key="10">
    <source>
        <dbReference type="Pfam" id="PF23598"/>
    </source>
</evidence>
<accession>A0A843VBM2</accession>
<dbReference type="CDD" id="cd14798">
    <property type="entry name" value="RX-CC_like"/>
    <property type="match status" value="2"/>
</dbReference>
<dbReference type="Gene3D" id="1.20.5.4130">
    <property type="match status" value="2"/>
</dbReference>
<dbReference type="InterPro" id="IPR038005">
    <property type="entry name" value="RX-like_CC"/>
</dbReference>
<dbReference type="GO" id="GO:0005524">
    <property type="term" value="F:ATP binding"/>
    <property type="evidence" value="ECO:0007669"/>
    <property type="project" value="UniProtKB-KW"/>
</dbReference>
<dbReference type="PRINTS" id="PR00364">
    <property type="entry name" value="DISEASERSIST"/>
</dbReference>
<feature type="domain" description="Disease resistance protein winged helix" evidence="9">
    <location>
        <begin position="468"/>
        <end position="538"/>
    </location>
</feature>
<keyword evidence="13" id="KW-1185">Reference proteome</keyword>
<keyword evidence="5" id="KW-0611">Plant defense</keyword>
<evidence type="ECO:0000313" key="13">
    <source>
        <dbReference type="Proteomes" id="UP000652761"/>
    </source>
</evidence>
<evidence type="ECO:0000313" key="12">
    <source>
        <dbReference type="EMBL" id="MQL92586.1"/>
    </source>
</evidence>
<dbReference type="SUPFAM" id="SSF52058">
    <property type="entry name" value="L domain-like"/>
    <property type="match status" value="2"/>
</dbReference>
<dbReference type="InterPro" id="IPR003591">
    <property type="entry name" value="Leu-rich_rpt_typical-subtyp"/>
</dbReference>
<keyword evidence="4" id="KW-0547">Nucleotide-binding</keyword>
<feature type="domain" description="Disease resistance N-terminal" evidence="8">
    <location>
        <begin position="1055"/>
        <end position="1136"/>
    </location>
</feature>
<evidence type="ECO:0000259" key="7">
    <source>
        <dbReference type="Pfam" id="PF00931"/>
    </source>
</evidence>
<feature type="domain" description="Disease resistance R13L4/SHOC-2-like LRR" evidence="10">
    <location>
        <begin position="1489"/>
        <end position="1635"/>
    </location>
</feature>
<keyword evidence="6" id="KW-0067">ATP-binding</keyword>
<dbReference type="InterPro" id="IPR002182">
    <property type="entry name" value="NB-ARC"/>
</dbReference>
<dbReference type="InterPro" id="IPR032675">
    <property type="entry name" value="LRR_dom_sf"/>
</dbReference>
<sequence length="1995" mass="224335">MGVCNQLISATERALHRGGESTQAAMAETLSSLVAVFHDKLATLIQEEVSMLLGVRSELEGLDRKVKLIKCLLADAENRTFHSEAIRLWLKQLKDVIYDADDLVEDFKAAGEDSGSSSSGQLQEPSSSAGLVRTALSSSLSFLHKVMVNHKVGQRLKGINSRLEWISKERSQLQLIPDLEENKHRPRLINHQASSLVETDVTGLAIQSDAKKLIEVLVGEGSCGLDLVAITGMGGIGKTTLAQILYNDPLVKANFQMNIWVCVSKEFSQNKLLRQIIEGAGVYPEETHTRGQLELMLQFLTQEKKIFLVLDDVWAADVWEDLLRNPVQGAAAGSKVLITTRFESVAKRVGSVHLHPVARMTSVEGWFLLCKKVFVHGEEFGEMESLKDVGLRIVERCCHLPLAIKVVGGALRGRGKNRDEWEEVLHWRTWSSSILPEDMKDDKVMEALHLSYEDLPPHLKQCFLYLSLFPEDHVFLRPSVVRQWIAEGFVRTEGDALMLEQTGQEYFEELVSRSLLQPEFAVVEGAQCRMHDLLRSLAQILADDENFFGDTSELGGVSRKLRRLSIAESDGDASIDQEALKSKECLRTLFLFKNPHGGLVLRDDVVETLGNLRVLDLRETHIEELPHSITKLRQLRHLDVSGTAIRELPESIADLRSLQFLLLNNCSNIRALPIGITRLKNLRDLEMYKGTGVDQMPKGMGGMTQLRNLKDFVVDRVERTLDELGPLVNLRHLCISKLERVSGEEGARNAALHDKPLTYLGLQSTLLAVASCDEEVKSRMVHVLEVLRPPPSLQYLDIVGYMGNALPTWMWPSTASTSVSPIHNLTCIILNRCMNFSQLPPLGLLPHLKTLWIDGAHAVTSAISSTYQDVTTACTDGTVLFPKLEMLCFIDMPNLKEIWGWEGDGNGESPKAFPHLRHLYFEDCPKLRRLSNCFSTRLKFLHVMECPSLMEVGNLRVPESLAVIDSKTDELPPWLGQVSVDPCDGVSFLLLKLRFCLLKRILRQKEEDPENSEGDWYTIKRFPRGYVTATDEESAFLSYTKDLSFFNTNTLSSLVAVFLDKLTTLIQEEVSMLLGVRSELEGLDRKVKLIKCLLADAENRAFHSEAIRLWLKQLKDVMYDADDLVEDCKAAGEDSASCFSGQQQEPPSSARLVRTALSSPLSLLQKVMFNHKVGQRLKGINSRLEEISKERSQLQLIPDLKENKHRVRLIGHEASSLVETDITGSFLTHEKKIFLVLDDVWAADVWEDLLRNPLQGAAAGSKVLITTRFESVAKRVGSVYLHPVARMTSVEGWFLLCKKVFVHGEEFGEMESLKDVGLRIVERCCHLPLAIKVVGGALRGRGRNREEWEEVLHRRTWSSSIFPEDMKNDKVMEALHLSYEDLPPHLKQCFLYLSLFPEDHVFLRPSVVRQWIAEGFVETHGDALTLEQTGQEYFKELVSRSLLQPEFGAIEGAQCRMHDLLRSLAQFLAEDENFFGDTSKLRDVSSKLRRLSVSEGDASIDQETLKSKECLRTLFLFKNPHGGSVLRDDVVVTLRNLRVLDLREAHIDELPHAITKLRHLRHLDVSGTAIRELPESIAGLRSLQFLLLNNCSNICALPVGITKLQNLRDLELYRGTGVDQMPKGMCGMTQLRTLKDFVVGRVASTLEELGPLVNLRHLAISKLERVADKEGARSAALENKALIYLGLQSTMAAVASCDEEVKSRMVHVFDGLRPPPSLKYLDIVGYMGNALPAWMWPSAASTSVPPIHNLECVILNRCMNFSQLPPLGLLPHLKTLWIDGAQAVTSVISSTYQDVTPACTDATVLFPKLEMLCFIDMPNLKEIWGWEGGGKGERPKAFPHLRHLYFEDCPKLRRLSNCFSTRLKFLHIMECPSLMEVGTLRVPESLTVIDSKTDELPPWLGQVSVDPCDSDSFLLLKIRFCLLKRILRQKEEDPENSEGDWYTIKRFPRGHVTATDAESAFLCYNKDSSFFNTNIQITPCSSGGEERENKRQRVE</sequence>
<dbReference type="OrthoDB" id="1050628at2759"/>
<dbReference type="SMART" id="SM00369">
    <property type="entry name" value="LRR_TYP"/>
    <property type="match status" value="5"/>
</dbReference>
<keyword evidence="3" id="KW-0677">Repeat</keyword>
<evidence type="ECO:0000256" key="4">
    <source>
        <dbReference type="ARBA" id="ARBA00022741"/>
    </source>
</evidence>
<dbReference type="Pfam" id="PF23559">
    <property type="entry name" value="WHD_DRP"/>
    <property type="match status" value="2"/>
</dbReference>
<feature type="domain" description="Disease resistance protein winged helix" evidence="9">
    <location>
        <begin position="1395"/>
        <end position="1465"/>
    </location>
</feature>
<dbReference type="InterPro" id="IPR055414">
    <property type="entry name" value="LRR_R13L4/SHOC2-like"/>
</dbReference>
<dbReference type="Pfam" id="PF18052">
    <property type="entry name" value="Rx_N"/>
    <property type="match status" value="2"/>
</dbReference>